<organism evidence="3">
    <name type="scientific">Nippostrongylus brasiliensis</name>
    <name type="common">Rat hookworm</name>
    <dbReference type="NCBI Taxonomy" id="27835"/>
    <lineage>
        <taxon>Eukaryota</taxon>
        <taxon>Metazoa</taxon>
        <taxon>Ecdysozoa</taxon>
        <taxon>Nematoda</taxon>
        <taxon>Chromadorea</taxon>
        <taxon>Rhabditida</taxon>
        <taxon>Rhabditina</taxon>
        <taxon>Rhabditomorpha</taxon>
        <taxon>Strongyloidea</taxon>
        <taxon>Heligmosomidae</taxon>
        <taxon>Nippostrongylus</taxon>
    </lineage>
</organism>
<reference evidence="1 2" key="2">
    <citation type="submission" date="2018-11" db="EMBL/GenBank/DDBJ databases">
        <authorList>
            <consortium name="Pathogen Informatics"/>
        </authorList>
    </citation>
    <scope>NUCLEOTIDE SEQUENCE [LARGE SCALE GENOMIC DNA]</scope>
</reference>
<gene>
    <name evidence="1" type="ORF">NBR_LOCUS8544</name>
</gene>
<dbReference type="PANTHER" id="PTHR23028">
    <property type="entry name" value="ACETYLTRANSFERASE"/>
    <property type="match status" value="1"/>
</dbReference>
<proteinExistence type="predicted"/>
<dbReference type="GO" id="GO:0000271">
    <property type="term" value="P:polysaccharide biosynthetic process"/>
    <property type="evidence" value="ECO:0007669"/>
    <property type="project" value="TreeGrafter"/>
</dbReference>
<sequence length="105" mass="11757">MANFHASAVGSVELAPSRDFDRTYQSHDRSPRNECSTRIHRLDLQGLRGVAILSVLGFHFFPAWFPNGYVGVDQWVLLVQLNASVTECLSQVFCSIWIPYGKNSG</sequence>
<evidence type="ECO:0000313" key="3">
    <source>
        <dbReference type="WBParaSite" id="NBR_0000854301-mRNA-1"/>
    </source>
</evidence>
<keyword evidence="2" id="KW-1185">Reference proteome</keyword>
<reference evidence="3" key="1">
    <citation type="submission" date="2017-02" db="UniProtKB">
        <authorList>
            <consortium name="WormBaseParasite"/>
        </authorList>
    </citation>
    <scope>IDENTIFICATION</scope>
</reference>
<dbReference type="STRING" id="27835.A0A0N4XZE5"/>
<evidence type="ECO:0000313" key="1">
    <source>
        <dbReference type="EMBL" id="VDL72133.1"/>
    </source>
</evidence>
<accession>A0A0N4XZE5</accession>
<evidence type="ECO:0000313" key="2">
    <source>
        <dbReference type="Proteomes" id="UP000271162"/>
    </source>
</evidence>
<dbReference type="WBParaSite" id="NBR_0000854301-mRNA-1">
    <property type="protein sequence ID" value="NBR_0000854301-mRNA-1"/>
    <property type="gene ID" value="NBR_0000854301"/>
</dbReference>
<protein>
    <submittedName>
        <fullName evidence="3">Acyl_transf_3 domain-containing protein</fullName>
    </submittedName>
</protein>
<dbReference type="AlphaFoldDB" id="A0A0N4XZE5"/>
<name>A0A0N4XZE5_NIPBR</name>
<dbReference type="GO" id="GO:0016020">
    <property type="term" value="C:membrane"/>
    <property type="evidence" value="ECO:0007669"/>
    <property type="project" value="TreeGrafter"/>
</dbReference>
<dbReference type="EMBL" id="UYSL01020020">
    <property type="protein sequence ID" value="VDL72133.1"/>
    <property type="molecule type" value="Genomic_DNA"/>
</dbReference>
<dbReference type="Proteomes" id="UP000271162">
    <property type="component" value="Unassembled WGS sequence"/>
</dbReference>
<dbReference type="InterPro" id="IPR050879">
    <property type="entry name" value="Acyltransferase_3"/>
</dbReference>
<dbReference type="PANTHER" id="PTHR23028:SF124">
    <property type="entry name" value="ACYL_TRANSF_3 DOMAIN-CONTAINING PROTEIN-RELATED"/>
    <property type="match status" value="1"/>
</dbReference>